<keyword evidence="4" id="KW-1185">Reference proteome</keyword>
<keyword evidence="1" id="KW-0175">Coiled coil</keyword>
<feature type="transmembrane region" description="Helical" evidence="2">
    <location>
        <begin position="29"/>
        <end position="50"/>
    </location>
</feature>
<dbReference type="PANTHER" id="PTHR32309:SF31">
    <property type="entry name" value="CAPSULAR EXOPOLYSACCHARIDE FAMILY"/>
    <property type="match status" value="1"/>
</dbReference>
<sequence length="287" mass="31275">MDQHRPAHAGDFDDTINLFDVLLTLAENIRLLILGPLLAGALVYGVMFIVPQHYESTATLRAEADVASYMTTATVLDASLNNLGFLKELSEEDAEQARIDLQKRVSTQVGRNDKLVTLTVTANSPGAAQSMASEILSQTFSGLRPKGAELKRLEAQKVSLEQQITELQTTSRTAQKLLDESSPAGNMGLLAESISSLSAAQVRMQENLLNVEKKMRGLTDEDLLQPPTLPKRPVAPKKGLSAAVGAVGVGIFLLLLVFLKQLWVTSSTFEPHQRRLDAIKRKYGLGR</sequence>
<feature type="coiled-coil region" evidence="1">
    <location>
        <begin position="150"/>
        <end position="221"/>
    </location>
</feature>
<keyword evidence="2" id="KW-0812">Transmembrane</keyword>
<reference evidence="3 4" key="1">
    <citation type="submission" date="2023-07" db="EMBL/GenBank/DDBJ databases">
        <title>Sorghum-associated microbial communities from plants grown in Nebraska, USA.</title>
        <authorList>
            <person name="Schachtman D."/>
        </authorList>
    </citation>
    <scope>NUCLEOTIDE SEQUENCE [LARGE SCALE GENOMIC DNA]</scope>
    <source>
        <strain evidence="3 4">BE240</strain>
    </source>
</reference>
<keyword evidence="2" id="KW-0472">Membrane</keyword>
<dbReference type="EMBL" id="JAVDWE010000016">
    <property type="protein sequence ID" value="MDR7096741.1"/>
    <property type="molecule type" value="Genomic_DNA"/>
</dbReference>
<proteinExistence type="predicted"/>
<evidence type="ECO:0000313" key="3">
    <source>
        <dbReference type="EMBL" id="MDR7096741.1"/>
    </source>
</evidence>
<feature type="transmembrane region" description="Helical" evidence="2">
    <location>
        <begin position="239"/>
        <end position="259"/>
    </location>
</feature>
<organism evidence="3 4">
    <name type="scientific">Hydrogenophaga laconesensis</name>
    <dbReference type="NCBI Taxonomy" id="1805971"/>
    <lineage>
        <taxon>Bacteria</taxon>
        <taxon>Pseudomonadati</taxon>
        <taxon>Pseudomonadota</taxon>
        <taxon>Betaproteobacteria</taxon>
        <taxon>Burkholderiales</taxon>
        <taxon>Comamonadaceae</taxon>
        <taxon>Hydrogenophaga</taxon>
    </lineage>
</organism>
<protein>
    <submittedName>
        <fullName evidence="3">Uncharacterized protein involved in exopolysaccharide biosynthesis</fullName>
    </submittedName>
</protein>
<gene>
    <name evidence="3" type="ORF">J2X09_004498</name>
</gene>
<comment type="caution">
    <text evidence="3">The sequence shown here is derived from an EMBL/GenBank/DDBJ whole genome shotgun (WGS) entry which is preliminary data.</text>
</comment>
<name>A0ABU1VGY3_9BURK</name>
<evidence type="ECO:0000313" key="4">
    <source>
        <dbReference type="Proteomes" id="UP001265550"/>
    </source>
</evidence>
<dbReference type="RefSeq" id="WP_204734401.1">
    <property type="nucleotide sequence ID" value="NZ_JAVDWE010000016.1"/>
</dbReference>
<dbReference type="InterPro" id="IPR050445">
    <property type="entry name" value="Bact_polysacc_biosynth/exp"/>
</dbReference>
<evidence type="ECO:0000256" key="1">
    <source>
        <dbReference type="SAM" id="Coils"/>
    </source>
</evidence>
<dbReference type="Proteomes" id="UP001265550">
    <property type="component" value="Unassembled WGS sequence"/>
</dbReference>
<keyword evidence="2" id="KW-1133">Transmembrane helix</keyword>
<accession>A0ABU1VGY3</accession>
<dbReference type="PANTHER" id="PTHR32309">
    <property type="entry name" value="TYROSINE-PROTEIN KINASE"/>
    <property type="match status" value="1"/>
</dbReference>
<evidence type="ECO:0000256" key="2">
    <source>
        <dbReference type="SAM" id="Phobius"/>
    </source>
</evidence>